<dbReference type="InterPro" id="IPR046335">
    <property type="entry name" value="LacI/GalR-like_sensor"/>
</dbReference>
<dbReference type="PROSITE" id="PS50932">
    <property type="entry name" value="HTH_LACI_2"/>
    <property type="match status" value="1"/>
</dbReference>
<dbReference type="SUPFAM" id="SSF47413">
    <property type="entry name" value="lambda repressor-like DNA-binding domains"/>
    <property type="match status" value="1"/>
</dbReference>
<organism evidence="5 6">
    <name type="scientific">Bifidobacterium apri</name>
    <dbReference type="NCBI Taxonomy" id="1769423"/>
    <lineage>
        <taxon>Bacteria</taxon>
        <taxon>Bacillati</taxon>
        <taxon>Actinomycetota</taxon>
        <taxon>Actinomycetes</taxon>
        <taxon>Bifidobacteriales</taxon>
        <taxon>Bifidobacteriaceae</taxon>
        <taxon>Bifidobacterium</taxon>
    </lineage>
</organism>
<dbReference type="Gene3D" id="3.40.50.2300">
    <property type="match status" value="2"/>
</dbReference>
<reference evidence="5 6" key="1">
    <citation type="submission" date="2019-09" db="EMBL/GenBank/DDBJ databases">
        <title>Characterization of the phylogenetic diversity of two novel species belonging to the genus Bifidobacterium: Bifidobacterium cebidarum sp. nov. and Bifidobacterium leontopitheci sp. nov.</title>
        <authorList>
            <person name="Lugli G.A."/>
            <person name="Duranti S."/>
            <person name="Milani C."/>
            <person name="Turroni F."/>
            <person name="Ventura M."/>
        </authorList>
    </citation>
    <scope>NUCLEOTIDE SEQUENCE [LARGE SCALE GENOMIC DNA]</scope>
    <source>
        <strain evidence="5 6">DSM 100238</strain>
    </source>
</reference>
<keyword evidence="2" id="KW-0238">DNA-binding</keyword>
<proteinExistence type="predicted"/>
<dbReference type="SUPFAM" id="SSF53822">
    <property type="entry name" value="Periplasmic binding protein-like I"/>
    <property type="match status" value="1"/>
</dbReference>
<evidence type="ECO:0000259" key="4">
    <source>
        <dbReference type="PROSITE" id="PS50932"/>
    </source>
</evidence>
<dbReference type="Pfam" id="PF13377">
    <property type="entry name" value="Peripla_BP_3"/>
    <property type="match status" value="1"/>
</dbReference>
<dbReference type="InterPro" id="IPR000843">
    <property type="entry name" value="HTH_LacI"/>
</dbReference>
<keyword evidence="3" id="KW-0804">Transcription</keyword>
<evidence type="ECO:0000256" key="3">
    <source>
        <dbReference type="ARBA" id="ARBA00023163"/>
    </source>
</evidence>
<dbReference type="Gene3D" id="1.10.260.40">
    <property type="entry name" value="lambda repressor-like DNA-binding domains"/>
    <property type="match status" value="1"/>
</dbReference>
<dbReference type="CDD" id="cd01392">
    <property type="entry name" value="HTH_LacI"/>
    <property type="match status" value="1"/>
</dbReference>
<dbReference type="GO" id="GO:0000976">
    <property type="term" value="F:transcription cis-regulatory region binding"/>
    <property type="evidence" value="ECO:0007669"/>
    <property type="project" value="TreeGrafter"/>
</dbReference>
<feature type="domain" description="HTH lacI-type" evidence="4">
    <location>
        <begin position="17"/>
        <end position="71"/>
    </location>
</feature>
<dbReference type="InterPro" id="IPR028082">
    <property type="entry name" value="Peripla_BP_I"/>
</dbReference>
<keyword evidence="6" id="KW-1185">Reference proteome</keyword>
<comment type="caution">
    <text evidence="5">The sequence shown here is derived from an EMBL/GenBank/DDBJ whole genome shotgun (WGS) entry which is preliminary data.</text>
</comment>
<dbReference type="Pfam" id="PF00356">
    <property type="entry name" value="LacI"/>
    <property type="match status" value="1"/>
</dbReference>
<evidence type="ECO:0000256" key="1">
    <source>
        <dbReference type="ARBA" id="ARBA00023015"/>
    </source>
</evidence>
<name>A0A6A2V8D7_9BIFI</name>
<dbReference type="SMART" id="SM00354">
    <property type="entry name" value="HTH_LACI"/>
    <property type="match status" value="1"/>
</dbReference>
<evidence type="ECO:0000313" key="5">
    <source>
        <dbReference type="EMBL" id="KAB8298437.1"/>
    </source>
</evidence>
<dbReference type="AlphaFoldDB" id="A0A6A2V8D7"/>
<dbReference type="CDD" id="cd06267">
    <property type="entry name" value="PBP1_LacI_sugar_binding-like"/>
    <property type="match status" value="1"/>
</dbReference>
<dbReference type="EMBL" id="WBSO01000006">
    <property type="protein sequence ID" value="KAB8298437.1"/>
    <property type="molecule type" value="Genomic_DNA"/>
</dbReference>
<dbReference type="InterPro" id="IPR010982">
    <property type="entry name" value="Lambda_DNA-bd_dom_sf"/>
</dbReference>
<keyword evidence="1" id="KW-0805">Transcription regulation</keyword>
<evidence type="ECO:0000256" key="2">
    <source>
        <dbReference type="ARBA" id="ARBA00023125"/>
    </source>
</evidence>
<dbReference type="Proteomes" id="UP000440041">
    <property type="component" value="Unassembled WGS sequence"/>
</dbReference>
<accession>A0A6A2V8D7</accession>
<dbReference type="PANTHER" id="PTHR30146">
    <property type="entry name" value="LACI-RELATED TRANSCRIPTIONAL REPRESSOR"/>
    <property type="match status" value="1"/>
</dbReference>
<sequence>MGPAANRKIMKEPITTATIQDVANRAKVSISTVSRSFTRPDLVSPKTRAKVLSIADELNFSISRSAAALKTGQSLRIALLVSNHISNWFAASVIEGLNAEFSAAGYDLSIIQIESRQQRKEFFDTLPVRRNADAVVIASFDIDEDEIERLSSIDVPIIGVNSVQQEGFSATVNIDDHQGSILAARHLIQLGHRKILYIRTNPAQSLHFSVQQRIESFLGYCRQQGIEPSVITAEEGTYRIDNLITQILSLPEMPTAIACQEDGIAIPLIFQLERNGFSVPTDISVIGYDDSTYAHDVGLTTIRQLPIDMARSAARKTLQLIEGQPADKPNEIFPAHLVVRSSTARVEMD</sequence>
<gene>
    <name evidence="5" type="ORF">DSM100238_1124</name>
</gene>
<dbReference type="GO" id="GO:0003700">
    <property type="term" value="F:DNA-binding transcription factor activity"/>
    <property type="evidence" value="ECO:0007669"/>
    <property type="project" value="TreeGrafter"/>
</dbReference>
<evidence type="ECO:0000313" key="6">
    <source>
        <dbReference type="Proteomes" id="UP000440041"/>
    </source>
</evidence>
<dbReference type="PANTHER" id="PTHR30146:SF109">
    <property type="entry name" value="HTH-TYPE TRANSCRIPTIONAL REGULATOR GALS"/>
    <property type="match status" value="1"/>
</dbReference>
<protein>
    <submittedName>
        <fullName evidence="5">LacI family transcriptional regulator</fullName>
    </submittedName>
</protein>